<dbReference type="EMBL" id="JASNWA010000007">
    <property type="protein sequence ID" value="KAK3172535.1"/>
    <property type="molecule type" value="Genomic_DNA"/>
</dbReference>
<keyword evidence="2" id="KW-1185">Reference proteome</keyword>
<sequence>MGNTNLEGLPYEVQLKIVRCLLRDEQPLLIVRGINVTAPSSEDFGIAAVSKYFNKLAMQVFYGENRFQYYDAHSLTFPSAVQNLMAQFTGHFLRDMVAGTAVSPQVAKQVLSIRKFPNIRHLDLYFPCSRTHMDSTKYRCRVLAFVENSFPHIEKVTATESSQTKRSSKWLANKMEERNKRWGQPQLTPKQAEEKRALKRYMAECEKVIKALRVKA</sequence>
<evidence type="ECO:0000313" key="1">
    <source>
        <dbReference type="EMBL" id="KAK3172535.1"/>
    </source>
</evidence>
<evidence type="ECO:0008006" key="3">
    <source>
        <dbReference type="Google" id="ProtNLM"/>
    </source>
</evidence>
<reference evidence="1" key="1">
    <citation type="submission" date="2022-11" db="EMBL/GenBank/DDBJ databases">
        <title>Chromosomal genome sequence assembly and mating type (MAT) locus characterization of the leprose asexual lichenized fungus Lepraria neglecta (Nyl.) Erichsen.</title>
        <authorList>
            <person name="Allen J.L."/>
            <person name="Pfeffer B."/>
        </authorList>
    </citation>
    <scope>NUCLEOTIDE SEQUENCE</scope>
    <source>
        <strain evidence="1">Allen 5258</strain>
    </source>
</reference>
<dbReference type="AlphaFoldDB" id="A0AAD9Z6M2"/>
<organism evidence="1 2">
    <name type="scientific">Lepraria neglecta</name>
    <dbReference type="NCBI Taxonomy" id="209136"/>
    <lineage>
        <taxon>Eukaryota</taxon>
        <taxon>Fungi</taxon>
        <taxon>Dikarya</taxon>
        <taxon>Ascomycota</taxon>
        <taxon>Pezizomycotina</taxon>
        <taxon>Lecanoromycetes</taxon>
        <taxon>OSLEUM clade</taxon>
        <taxon>Lecanoromycetidae</taxon>
        <taxon>Lecanorales</taxon>
        <taxon>Lecanorineae</taxon>
        <taxon>Stereocaulaceae</taxon>
        <taxon>Lepraria</taxon>
    </lineage>
</organism>
<accession>A0AAD9Z6M2</accession>
<proteinExistence type="predicted"/>
<protein>
    <recommendedName>
        <fullName evidence="3">F-box domain-containing protein</fullName>
    </recommendedName>
</protein>
<name>A0AAD9Z6M2_9LECA</name>
<gene>
    <name evidence="1" type="ORF">OEA41_005857</name>
</gene>
<evidence type="ECO:0000313" key="2">
    <source>
        <dbReference type="Proteomes" id="UP001276659"/>
    </source>
</evidence>
<comment type="caution">
    <text evidence="1">The sequence shown here is derived from an EMBL/GenBank/DDBJ whole genome shotgun (WGS) entry which is preliminary data.</text>
</comment>
<dbReference type="Proteomes" id="UP001276659">
    <property type="component" value="Unassembled WGS sequence"/>
</dbReference>